<dbReference type="PATRIC" id="fig|570156.3.peg.1267"/>
<keyword evidence="1" id="KW-0472">Membrane</keyword>
<accession>A0A0P7E576</accession>
<evidence type="ECO:0000313" key="2">
    <source>
        <dbReference type="EMBL" id="KPM82323.1"/>
    </source>
</evidence>
<evidence type="ECO:0000313" key="4">
    <source>
        <dbReference type="Proteomes" id="UP000050378"/>
    </source>
</evidence>
<feature type="transmembrane region" description="Helical" evidence="1">
    <location>
        <begin position="44"/>
        <end position="65"/>
    </location>
</feature>
<dbReference type="RefSeq" id="WP_054554146.1">
    <property type="nucleotide sequence ID" value="NZ_JAQPZS010000020.1"/>
</dbReference>
<keyword evidence="1" id="KW-0812">Transmembrane</keyword>
<dbReference type="EMBL" id="LJTC01000012">
    <property type="protein sequence ID" value="KPM82323.1"/>
    <property type="molecule type" value="Genomic_DNA"/>
</dbReference>
<dbReference type="Proteomes" id="UP001377972">
    <property type="component" value="Unassembled WGS sequence"/>
</dbReference>
<comment type="caution">
    <text evidence="2">The sequence shown here is derived from an EMBL/GenBank/DDBJ whole genome shotgun (WGS) entry which is preliminary data.</text>
</comment>
<keyword evidence="5" id="KW-1185">Reference proteome</keyword>
<protein>
    <submittedName>
        <fullName evidence="2">Uncharacterized protein</fullName>
    </submittedName>
</protein>
<keyword evidence="1" id="KW-1133">Transmembrane helix</keyword>
<evidence type="ECO:0000313" key="3">
    <source>
        <dbReference type="EMBL" id="MEJ6497796.1"/>
    </source>
</evidence>
<dbReference type="STRING" id="570156.AOG27_16710"/>
<dbReference type="AlphaFoldDB" id="A0A0P7E576"/>
<dbReference type="Proteomes" id="UP000050378">
    <property type="component" value="Unassembled WGS sequence"/>
</dbReference>
<reference evidence="3 5" key="2">
    <citation type="submission" date="2023-01" db="EMBL/GenBank/DDBJ databases">
        <title>Trichodesmium-associated heterotrophic epibiont bacteria.</title>
        <authorList>
            <person name="Cleveland C.S."/>
            <person name="Webb E.A."/>
        </authorList>
    </citation>
    <scope>NUCLEOTIDE SEQUENCE [LARGE SCALE GENOMIC DNA]</scope>
    <source>
        <strain evidence="3 5">USCH2</strain>
    </source>
</reference>
<organism evidence="2 4">
    <name type="scientific">Pseudoalteromonas lipolytica</name>
    <dbReference type="NCBI Taxonomy" id="570156"/>
    <lineage>
        <taxon>Bacteria</taxon>
        <taxon>Pseudomonadati</taxon>
        <taxon>Pseudomonadota</taxon>
        <taxon>Gammaproteobacteria</taxon>
        <taxon>Alteromonadales</taxon>
        <taxon>Pseudoalteromonadaceae</taxon>
        <taxon>Pseudoalteromonas</taxon>
    </lineage>
</organism>
<name>A0A0P7E576_9GAMM</name>
<evidence type="ECO:0000313" key="5">
    <source>
        <dbReference type="Proteomes" id="UP001377972"/>
    </source>
</evidence>
<reference evidence="2 4" key="1">
    <citation type="submission" date="2015-09" db="EMBL/GenBank/DDBJ databases">
        <title>Draft Genome Sequence of Pseudoalteromonas lipolytica UCD-48B.</title>
        <authorList>
            <person name="Krusor M."/>
            <person name="Coil D.A."/>
            <person name="Lang J.M."/>
            <person name="Eisen J.A."/>
            <person name="Alexiev A."/>
        </authorList>
    </citation>
    <scope>NUCLEOTIDE SEQUENCE [LARGE SCALE GENOMIC DNA]</scope>
    <source>
        <strain evidence="2 4">UCD-48B</strain>
    </source>
</reference>
<feature type="transmembrane region" description="Helical" evidence="1">
    <location>
        <begin position="72"/>
        <end position="101"/>
    </location>
</feature>
<gene>
    <name evidence="2" type="ORF">AOG27_16710</name>
    <name evidence="3" type="ORF">PQI24_17265</name>
</gene>
<proteinExistence type="predicted"/>
<sequence length="108" mass="11183">MKTLAIIILAMLLLCTDAVSFVSFDSWQLPLSIADMSWAGLEVIGAIVAVIAVVAGVALFTIGLLGAGVVALIGVVLAFLFGSVMIAWPLLLIAALCWLIADNKKSPA</sequence>
<evidence type="ECO:0000256" key="1">
    <source>
        <dbReference type="SAM" id="Phobius"/>
    </source>
</evidence>
<dbReference type="EMBL" id="JAQPZS010000020">
    <property type="protein sequence ID" value="MEJ6497796.1"/>
    <property type="molecule type" value="Genomic_DNA"/>
</dbReference>